<evidence type="ECO:0008006" key="4">
    <source>
        <dbReference type="Google" id="ProtNLM"/>
    </source>
</evidence>
<dbReference type="CDD" id="cd02440">
    <property type="entry name" value="AdoMet_MTases"/>
    <property type="match status" value="1"/>
</dbReference>
<evidence type="ECO:0000256" key="1">
    <source>
        <dbReference type="SAM" id="SignalP"/>
    </source>
</evidence>
<dbReference type="InterPro" id="IPR029063">
    <property type="entry name" value="SAM-dependent_MTases_sf"/>
</dbReference>
<dbReference type="Gene3D" id="3.40.50.150">
    <property type="entry name" value="Vaccinia Virus protein VP39"/>
    <property type="match status" value="1"/>
</dbReference>
<dbReference type="VEuPathDB" id="FungiDB:EYZ11_006467"/>
<dbReference type="SUPFAM" id="SSF53335">
    <property type="entry name" value="S-adenosyl-L-methionine-dependent methyltransferases"/>
    <property type="match status" value="1"/>
</dbReference>
<dbReference type="EMBL" id="QUQM01000002">
    <property type="protein sequence ID" value="KAA8652363.1"/>
    <property type="molecule type" value="Genomic_DNA"/>
</dbReference>
<feature type="signal peptide" evidence="1">
    <location>
        <begin position="1"/>
        <end position="20"/>
    </location>
</feature>
<dbReference type="OrthoDB" id="417697at2759"/>
<reference evidence="2 3" key="1">
    <citation type="submission" date="2019-08" db="EMBL/GenBank/DDBJ databases">
        <title>The genome sequence of a newly discovered highly antifungal drug resistant Aspergillus species, Aspergillus tanneri NIH 1004.</title>
        <authorList>
            <person name="Mounaud S."/>
            <person name="Singh I."/>
            <person name="Joardar V."/>
            <person name="Pakala S."/>
            <person name="Pakala S."/>
            <person name="Venepally P."/>
            <person name="Chung J.K."/>
            <person name="Losada L."/>
            <person name="Nierman W.C."/>
        </authorList>
    </citation>
    <scope>NUCLEOTIDE SEQUENCE [LARGE SCALE GENOMIC DNA]</scope>
    <source>
        <strain evidence="2 3">NIH1004</strain>
    </source>
</reference>
<keyword evidence="1" id="KW-0732">Signal</keyword>
<accession>A0A5M9N539</accession>
<organism evidence="2 3">
    <name type="scientific">Aspergillus tanneri</name>
    <dbReference type="NCBI Taxonomy" id="1220188"/>
    <lineage>
        <taxon>Eukaryota</taxon>
        <taxon>Fungi</taxon>
        <taxon>Dikarya</taxon>
        <taxon>Ascomycota</taxon>
        <taxon>Pezizomycotina</taxon>
        <taxon>Eurotiomycetes</taxon>
        <taxon>Eurotiomycetidae</taxon>
        <taxon>Eurotiales</taxon>
        <taxon>Aspergillaceae</taxon>
        <taxon>Aspergillus</taxon>
        <taxon>Aspergillus subgen. Circumdati</taxon>
    </lineage>
</organism>
<gene>
    <name evidence="2" type="ORF">ATNIH1004_001267</name>
</gene>
<dbReference type="RefSeq" id="XP_033431724.1">
    <property type="nucleotide sequence ID" value="XM_033565967.1"/>
</dbReference>
<comment type="caution">
    <text evidence="2">The sequence shown here is derived from an EMBL/GenBank/DDBJ whole genome shotgun (WGS) entry which is preliminary data.</text>
</comment>
<name>A0A5M9N539_9EURO</name>
<feature type="chain" id="PRO_5024359257" description="Methyltransferase domain-containing protein" evidence="1">
    <location>
        <begin position="21"/>
        <end position="233"/>
    </location>
</feature>
<dbReference type="AlphaFoldDB" id="A0A5M9N539"/>
<dbReference type="Proteomes" id="UP000324241">
    <property type="component" value="Unassembled WGS sequence"/>
</dbReference>
<evidence type="ECO:0000313" key="3">
    <source>
        <dbReference type="Proteomes" id="UP000324241"/>
    </source>
</evidence>
<evidence type="ECO:0000313" key="2">
    <source>
        <dbReference type="EMBL" id="KAA8652363.1"/>
    </source>
</evidence>
<sequence>MAMWLMLWLAQLHSEQQKESIRMDGFDIDITQCPPAGWVTDNIHFRRWNAIEPPPSELRGQFDLVHLRLVMIGINNEDVPALVENLSLLLKPGGWLQWEEMNNFDNNIVTVDESTPKTAIAELLQWMTIGPKERRKGNEWRLTIPGVLEQHGFTNVRVENHSDPPYMRRWMTEVTFQTLTEFASKQFSRDSKEATWLARTLADAHEECWRPLKHRRERLLDITPPVVRQMTVQ</sequence>
<protein>
    <recommendedName>
        <fullName evidence="4">Methyltransferase domain-containing protein</fullName>
    </recommendedName>
</protein>
<proteinExistence type="predicted"/>
<dbReference type="GeneID" id="54323969"/>